<evidence type="ECO:0000313" key="6">
    <source>
        <dbReference type="EMBL" id="GBG63489.1"/>
    </source>
</evidence>
<gene>
    <name evidence="6" type="ORF">CBR_g38557</name>
</gene>
<dbReference type="Gramene" id="GBG63489">
    <property type="protein sequence ID" value="GBG63489"/>
    <property type="gene ID" value="CBR_g38557"/>
</dbReference>
<dbReference type="STRING" id="69332.A0A388K0B2"/>
<dbReference type="Gene3D" id="3.30.2380.10">
    <property type="entry name" value="CGI121/TPRKB"/>
    <property type="match status" value="1"/>
</dbReference>
<name>A0A388K0B2_CHABU</name>
<dbReference type="Proteomes" id="UP000265515">
    <property type="component" value="Unassembled WGS sequence"/>
</dbReference>
<keyword evidence="7" id="KW-1185">Reference proteome</keyword>
<dbReference type="GO" id="GO:0002949">
    <property type="term" value="P:tRNA threonylcarbamoyladenosine modification"/>
    <property type="evidence" value="ECO:0007669"/>
    <property type="project" value="TreeGrafter"/>
</dbReference>
<dbReference type="OMA" id="IVCRMST"/>
<reference evidence="6 7" key="1">
    <citation type="journal article" date="2018" name="Cell">
        <title>The Chara Genome: Secondary Complexity and Implications for Plant Terrestrialization.</title>
        <authorList>
            <person name="Nishiyama T."/>
            <person name="Sakayama H."/>
            <person name="Vries J.D."/>
            <person name="Buschmann H."/>
            <person name="Saint-Marcoux D."/>
            <person name="Ullrich K.K."/>
            <person name="Haas F.B."/>
            <person name="Vanderstraeten L."/>
            <person name="Becker D."/>
            <person name="Lang D."/>
            <person name="Vosolsobe S."/>
            <person name="Rombauts S."/>
            <person name="Wilhelmsson P.K.I."/>
            <person name="Janitza P."/>
            <person name="Kern R."/>
            <person name="Heyl A."/>
            <person name="Rumpler F."/>
            <person name="Villalobos L.I.A.C."/>
            <person name="Clay J.M."/>
            <person name="Skokan R."/>
            <person name="Toyoda A."/>
            <person name="Suzuki Y."/>
            <person name="Kagoshima H."/>
            <person name="Schijlen E."/>
            <person name="Tajeshwar N."/>
            <person name="Catarino B."/>
            <person name="Hetherington A.J."/>
            <person name="Saltykova A."/>
            <person name="Bonnot C."/>
            <person name="Breuninger H."/>
            <person name="Symeonidi A."/>
            <person name="Radhakrishnan G.V."/>
            <person name="Van Nieuwerburgh F."/>
            <person name="Deforce D."/>
            <person name="Chang C."/>
            <person name="Karol K.G."/>
            <person name="Hedrich R."/>
            <person name="Ulvskov P."/>
            <person name="Glockner G."/>
            <person name="Delwiche C.F."/>
            <person name="Petrasek J."/>
            <person name="Van de Peer Y."/>
            <person name="Friml J."/>
            <person name="Beilby M."/>
            <person name="Dolan L."/>
            <person name="Kohara Y."/>
            <person name="Sugano S."/>
            <person name="Fujiyama A."/>
            <person name="Delaux P.-M."/>
            <person name="Quint M."/>
            <person name="TheiBen G."/>
            <person name="Hagemann M."/>
            <person name="Harholt J."/>
            <person name="Dunand C."/>
            <person name="Zachgo S."/>
            <person name="Langdale J."/>
            <person name="Maumus F."/>
            <person name="Straeten D.V.D."/>
            <person name="Gould S.B."/>
            <person name="Rensing S.A."/>
        </authorList>
    </citation>
    <scope>NUCLEOTIDE SEQUENCE [LARGE SCALE GENOMIC DNA]</scope>
    <source>
        <strain evidence="6 7">S276</strain>
    </source>
</reference>
<dbReference type="GO" id="GO:0000408">
    <property type="term" value="C:EKC/KEOPS complex"/>
    <property type="evidence" value="ECO:0007669"/>
    <property type="project" value="EnsemblPlants"/>
</dbReference>
<evidence type="ECO:0000313" key="7">
    <source>
        <dbReference type="Proteomes" id="UP000265515"/>
    </source>
</evidence>
<proteinExistence type="inferred from homology"/>
<dbReference type="GO" id="GO:0140101">
    <property type="term" value="F:catalytic activity, acting on a tRNA"/>
    <property type="evidence" value="ECO:0007669"/>
    <property type="project" value="EnsemblPlants"/>
</dbReference>
<dbReference type="Pfam" id="PF08617">
    <property type="entry name" value="CGI-121"/>
    <property type="match status" value="1"/>
</dbReference>
<protein>
    <recommendedName>
        <fullName evidence="8">EKC/KEOPS complex subunit cgi121</fullName>
    </recommendedName>
</protein>
<sequence>MATAEVFEFESHPGRTLSLLLFTDVTNSRELNTLLRAGKLDPELALLNAALVPGTLPVLLAAQKALTLQSRKGLITKTLHSELVYSYSGSKHITESLKRCGINDEMTYILVARFDATQAELNAARQLIKGTQVNLLNLALKYSKELITKFYKVTPAELHVSTLEEAIICRIGARDAL</sequence>
<organism evidence="6 7">
    <name type="scientific">Chara braunii</name>
    <name type="common">Braun's stonewort</name>
    <dbReference type="NCBI Taxonomy" id="69332"/>
    <lineage>
        <taxon>Eukaryota</taxon>
        <taxon>Viridiplantae</taxon>
        <taxon>Streptophyta</taxon>
        <taxon>Charophyceae</taxon>
        <taxon>Charales</taxon>
        <taxon>Characeae</taxon>
        <taxon>Chara</taxon>
    </lineage>
</organism>
<dbReference type="InterPro" id="IPR036504">
    <property type="entry name" value="CGI121/TPRKB_sf"/>
</dbReference>
<evidence type="ECO:0000256" key="4">
    <source>
        <dbReference type="ARBA" id="ARBA00023242"/>
    </source>
</evidence>
<evidence type="ECO:0000256" key="3">
    <source>
        <dbReference type="ARBA" id="ARBA00022694"/>
    </source>
</evidence>
<dbReference type="GO" id="GO:0005634">
    <property type="term" value="C:nucleus"/>
    <property type="evidence" value="ECO:0007669"/>
    <property type="project" value="UniProtKB-SubCell"/>
</dbReference>
<keyword evidence="3" id="KW-0819">tRNA processing</keyword>
<dbReference type="OrthoDB" id="329139at2759"/>
<evidence type="ECO:0008006" key="8">
    <source>
        <dbReference type="Google" id="ProtNLM"/>
    </source>
</evidence>
<comment type="subcellular location">
    <subcellularLocation>
        <location evidence="1">Nucleus</location>
    </subcellularLocation>
</comment>
<dbReference type="AlphaFoldDB" id="A0A388K0B2"/>
<comment type="similarity">
    <text evidence="2 5">Belongs to the CGI121/TPRKB family.</text>
</comment>
<dbReference type="PANTHER" id="PTHR15840:SF10">
    <property type="entry name" value="EKC_KEOPS COMPLEX SUBUNIT TPRKB"/>
    <property type="match status" value="1"/>
</dbReference>
<evidence type="ECO:0000256" key="1">
    <source>
        <dbReference type="ARBA" id="ARBA00004123"/>
    </source>
</evidence>
<keyword evidence="4 5" id="KW-0539">Nucleus</keyword>
<dbReference type="InterPro" id="IPR013926">
    <property type="entry name" value="CGI121/TPRKB"/>
</dbReference>
<comment type="caution">
    <text evidence="6">The sequence shown here is derived from an EMBL/GenBank/DDBJ whole genome shotgun (WGS) entry which is preliminary data.</text>
</comment>
<accession>A0A388K0B2</accession>
<evidence type="ECO:0000256" key="5">
    <source>
        <dbReference type="RuleBase" id="RU004398"/>
    </source>
</evidence>
<dbReference type="EMBL" id="BFEA01000040">
    <property type="protein sequence ID" value="GBG63489.1"/>
    <property type="molecule type" value="Genomic_DNA"/>
</dbReference>
<dbReference type="SUPFAM" id="SSF143870">
    <property type="entry name" value="PF0523-like"/>
    <property type="match status" value="1"/>
</dbReference>
<dbReference type="PANTHER" id="PTHR15840">
    <property type="entry name" value="CGI-121 FAMILY MEMBER"/>
    <property type="match status" value="1"/>
</dbReference>
<evidence type="ECO:0000256" key="2">
    <source>
        <dbReference type="ARBA" id="ARBA00005546"/>
    </source>
</evidence>
<dbReference type="GO" id="GO:0005829">
    <property type="term" value="C:cytosol"/>
    <property type="evidence" value="ECO:0007669"/>
    <property type="project" value="TreeGrafter"/>
</dbReference>